<proteinExistence type="predicted"/>
<dbReference type="Pfam" id="PF20434">
    <property type="entry name" value="BD-FAE"/>
    <property type="match status" value="1"/>
</dbReference>
<dbReference type="PANTHER" id="PTHR48081:SF33">
    <property type="entry name" value="KYNURENINE FORMAMIDASE"/>
    <property type="match status" value="1"/>
</dbReference>
<organism evidence="3 4">
    <name type="scientific">Lentinus tigrinus ALCF2SS1-6</name>
    <dbReference type="NCBI Taxonomy" id="1328759"/>
    <lineage>
        <taxon>Eukaryota</taxon>
        <taxon>Fungi</taxon>
        <taxon>Dikarya</taxon>
        <taxon>Basidiomycota</taxon>
        <taxon>Agaricomycotina</taxon>
        <taxon>Agaricomycetes</taxon>
        <taxon>Polyporales</taxon>
        <taxon>Polyporaceae</taxon>
        <taxon>Lentinus</taxon>
    </lineage>
</organism>
<dbReference type="Proteomes" id="UP000313359">
    <property type="component" value="Unassembled WGS sequence"/>
</dbReference>
<evidence type="ECO:0000313" key="3">
    <source>
        <dbReference type="EMBL" id="RPD66278.1"/>
    </source>
</evidence>
<evidence type="ECO:0000313" key="4">
    <source>
        <dbReference type="Proteomes" id="UP000313359"/>
    </source>
</evidence>
<feature type="domain" description="BD-FAE-like" evidence="2">
    <location>
        <begin position="14"/>
        <end position="222"/>
    </location>
</feature>
<accession>A0A5C2SSC8</accession>
<evidence type="ECO:0000259" key="2">
    <source>
        <dbReference type="Pfam" id="PF20434"/>
    </source>
</evidence>
<gene>
    <name evidence="3" type="ORF">L227DRAFT_570170</name>
</gene>
<dbReference type="OrthoDB" id="6495301at2759"/>
<dbReference type="PANTHER" id="PTHR48081">
    <property type="entry name" value="AB HYDROLASE SUPERFAMILY PROTEIN C4A8.06C"/>
    <property type="match status" value="1"/>
</dbReference>
<evidence type="ECO:0000256" key="1">
    <source>
        <dbReference type="ARBA" id="ARBA00022801"/>
    </source>
</evidence>
<feature type="non-terminal residue" evidence="3">
    <location>
        <position position="1"/>
    </location>
</feature>
<dbReference type="EMBL" id="ML122251">
    <property type="protein sequence ID" value="RPD66278.1"/>
    <property type="molecule type" value="Genomic_DNA"/>
</dbReference>
<name>A0A5C2SSC8_9APHY</name>
<keyword evidence="1 3" id="KW-0378">Hydrolase</keyword>
<dbReference type="GO" id="GO:0016787">
    <property type="term" value="F:hydrolase activity"/>
    <property type="evidence" value="ECO:0007669"/>
    <property type="project" value="UniProtKB-KW"/>
</dbReference>
<sequence length="274" mass="29908">MEHSYGDDASHRFDYYAPPGEAQLGPLLVWVHGGAWRSEDKADYADLARSLVRRTGCPVAVPNYRLTSPQNPVQHPAHASDLLHFLHFLFKSPDAQHAHGQPQCPPPGLVLIGHSCSAHMLSSILLSGPHPQLEPTPQLLAATKAVIVSEGIYDVDALLHSFPAYKEWFIANAFGDRATYPDVNVASYPSRLGSEHIHWLVLHSKGDLLVDLLQSETMYAHLASLGSKVTKNFDDLQDNHNDLLHGDVYARIVAEFVATVRAPPTAGTPPASGD</sequence>
<dbReference type="AlphaFoldDB" id="A0A5C2SSC8"/>
<dbReference type="Gene3D" id="3.40.50.1820">
    <property type="entry name" value="alpha/beta hydrolase"/>
    <property type="match status" value="1"/>
</dbReference>
<dbReference type="InterPro" id="IPR050300">
    <property type="entry name" value="GDXG_lipolytic_enzyme"/>
</dbReference>
<dbReference type="InterPro" id="IPR049492">
    <property type="entry name" value="BD-FAE-like_dom"/>
</dbReference>
<dbReference type="SUPFAM" id="SSF53474">
    <property type="entry name" value="alpha/beta-Hydrolases"/>
    <property type="match status" value="1"/>
</dbReference>
<dbReference type="InterPro" id="IPR029058">
    <property type="entry name" value="AB_hydrolase_fold"/>
</dbReference>
<keyword evidence="4" id="KW-1185">Reference proteome</keyword>
<reference evidence="3" key="1">
    <citation type="journal article" date="2018" name="Genome Biol. Evol.">
        <title>Genomics and development of Lentinus tigrinus, a white-rot wood-decaying mushroom with dimorphic fruiting bodies.</title>
        <authorList>
            <person name="Wu B."/>
            <person name="Xu Z."/>
            <person name="Knudson A."/>
            <person name="Carlson A."/>
            <person name="Chen N."/>
            <person name="Kovaka S."/>
            <person name="LaButti K."/>
            <person name="Lipzen A."/>
            <person name="Pennachio C."/>
            <person name="Riley R."/>
            <person name="Schakwitz W."/>
            <person name="Umezawa K."/>
            <person name="Ohm R.A."/>
            <person name="Grigoriev I.V."/>
            <person name="Nagy L.G."/>
            <person name="Gibbons J."/>
            <person name="Hibbett D."/>
        </authorList>
    </citation>
    <scope>NUCLEOTIDE SEQUENCE [LARGE SCALE GENOMIC DNA]</scope>
    <source>
        <strain evidence="3">ALCF2SS1-6</strain>
    </source>
</reference>
<protein>
    <submittedName>
        <fullName evidence="3">Alpha/beta-hydrolase</fullName>
    </submittedName>
</protein>
<dbReference type="STRING" id="1328759.A0A5C2SSC8"/>